<dbReference type="Gene3D" id="3.10.580.10">
    <property type="entry name" value="CBS-domain"/>
    <property type="match status" value="1"/>
</dbReference>
<dbReference type="SUPFAM" id="SSF54631">
    <property type="entry name" value="CBS-domain pair"/>
    <property type="match status" value="1"/>
</dbReference>
<gene>
    <name evidence="8" type="ORF">QEH59_10965</name>
</gene>
<dbReference type="PROSITE" id="PS51371">
    <property type="entry name" value="CBS"/>
    <property type="match status" value="2"/>
</dbReference>
<dbReference type="CDD" id="cd05014">
    <property type="entry name" value="SIS_Kpsf"/>
    <property type="match status" value="1"/>
</dbReference>
<organism evidence="8 9">
    <name type="scientific">Thalassobacterium sedimentorum</name>
    <dbReference type="NCBI Taxonomy" id="3041258"/>
    <lineage>
        <taxon>Bacteria</taxon>
        <taxon>Pseudomonadati</taxon>
        <taxon>Verrucomicrobiota</taxon>
        <taxon>Opitutia</taxon>
        <taxon>Puniceicoccales</taxon>
        <taxon>Coraliomargaritaceae</taxon>
        <taxon>Thalassobacterium</taxon>
    </lineage>
</organism>
<dbReference type="InterPro" id="IPR046342">
    <property type="entry name" value="CBS_dom_sf"/>
</dbReference>
<evidence type="ECO:0000259" key="7">
    <source>
        <dbReference type="PROSITE" id="PS51464"/>
    </source>
</evidence>
<dbReference type="PROSITE" id="PS51464">
    <property type="entry name" value="SIS"/>
    <property type="match status" value="1"/>
</dbReference>
<evidence type="ECO:0000256" key="4">
    <source>
        <dbReference type="PIRNR" id="PIRNR004692"/>
    </source>
</evidence>
<dbReference type="SUPFAM" id="SSF53697">
    <property type="entry name" value="SIS domain"/>
    <property type="match status" value="1"/>
</dbReference>
<keyword evidence="8" id="KW-0413">Isomerase</keyword>
<dbReference type="InterPro" id="IPR046348">
    <property type="entry name" value="SIS_dom_sf"/>
</dbReference>
<dbReference type="SMART" id="SM00116">
    <property type="entry name" value="CBS"/>
    <property type="match status" value="2"/>
</dbReference>
<dbReference type="RefSeq" id="WP_308985412.1">
    <property type="nucleotide sequence ID" value="NZ_JARXIC010000016.1"/>
</dbReference>
<comment type="caution">
    <text evidence="8">The sequence shown here is derived from an EMBL/GenBank/DDBJ whole genome shotgun (WGS) entry which is preliminary data.</text>
</comment>
<sequence>MPNSNQNSLETGRDAMRAEATAIEMAAARLDASFAAAVDLILAAPSKLVICGIGKSGHIGAKLAATFSSSGTPSVFLHAAEAIHGDLGVYKAGDPTIVLSKSGSTAEVLRLLPFFRKFKSPVIAIVGNIDSPIAEAADVVIDASVEKEADPLNLMPTSSSTVSLAIGDALAAALVKARDFTAEEFATFHPGGQLGRNLLMTVGEVMHPVERVACALVGETLREVVIRMTQAPFGAACVLAPTGELQGILTDGDIRRILSEEGDILAKKVGDCMTAAPISTHLEMSLSEAVRVMEDRPSQISVLPVVDQGSGRCIGLLRLHDVYQPSFS</sequence>
<dbReference type="InterPro" id="IPR001347">
    <property type="entry name" value="SIS_dom"/>
</dbReference>
<protein>
    <submittedName>
        <fullName evidence="8">KpsF/GutQ family sugar-phosphate isomerase</fullName>
    </submittedName>
</protein>
<name>A0ABU1AM67_9BACT</name>
<dbReference type="PANTHER" id="PTHR42745">
    <property type="match status" value="1"/>
</dbReference>
<keyword evidence="3 5" id="KW-0129">CBS domain</keyword>
<evidence type="ECO:0000259" key="6">
    <source>
        <dbReference type="PROSITE" id="PS51371"/>
    </source>
</evidence>
<dbReference type="InterPro" id="IPR050986">
    <property type="entry name" value="GutQ/KpsF_isomerases"/>
</dbReference>
<evidence type="ECO:0000256" key="2">
    <source>
        <dbReference type="ARBA" id="ARBA00022737"/>
    </source>
</evidence>
<dbReference type="GO" id="GO:0016853">
    <property type="term" value="F:isomerase activity"/>
    <property type="evidence" value="ECO:0007669"/>
    <property type="project" value="UniProtKB-KW"/>
</dbReference>
<evidence type="ECO:0000256" key="3">
    <source>
        <dbReference type="ARBA" id="ARBA00023122"/>
    </source>
</evidence>
<accession>A0ABU1AM67</accession>
<dbReference type="Proteomes" id="UP001243717">
    <property type="component" value="Unassembled WGS sequence"/>
</dbReference>
<dbReference type="PANTHER" id="PTHR42745:SF1">
    <property type="entry name" value="ARABINOSE 5-PHOSPHATE ISOMERASE KDSD"/>
    <property type="match status" value="1"/>
</dbReference>
<dbReference type="Gene3D" id="3.40.50.10490">
    <property type="entry name" value="Glucose-6-phosphate isomerase like protein, domain 1"/>
    <property type="match status" value="1"/>
</dbReference>
<proteinExistence type="inferred from homology"/>
<evidence type="ECO:0000256" key="1">
    <source>
        <dbReference type="ARBA" id="ARBA00008165"/>
    </source>
</evidence>
<dbReference type="InterPro" id="IPR035474">
    <property type="entry name" value="SIS_Kpsf"/>
</dbReference>
<reference evidence="8 9" key="1">
    <citation type="submission" date="2023-04" db="EMBL/GenBank/DDBJ databases">
        <title>A novel bacteria isolated from coastal sediment.</title>
        <authorList>
            <person name="Liu X.-J."/>
            <person name="Du Z.-J."/>
        </authorList>
    </citation>
    <scope>NUCLEOTIDE SEQUENCE [LARGE SCALE GENOMIC DNA]</scope>
    <source>
        <strain evidence="8 9">SDUM461004</strain>
    </source>
</reference>
<feature type="domain" description="SIS" evidence="7">
    <location>
        <begin position="37"/>
        <end position="180"/>
    </location>
</feature>
<dbReference type="Pfam" id="PF00571">
    <property type="entry name" value="CBS"/>
    <property type="match status" value="2"/>
</dbReference>
<dbReference type="InterPro" id="IPR004800">
    <property type="entry name" value="KdsD/KpsF-type"/>
</dbReference>
<dbReference type="Pfam" id="PF01380">
    <property type="entry name" value="SIS"/>
    <property type="match status" value="1"/>
</dbReference>
<evidence type="ECO:0000256" key="5">
    <source>
        <dbReference type="PROSITE-ProRule" id="PRU00703"/>
    </source>
</evidence>
<keyword evidence="9" id="KW-1185">Reference proteome</keyword>
<dbReference type="CDD" id="cd04604">
    <property type="entry name" value="CBS_pair_SIS_assoc"/>
    <property type="match status" value="1"/>
</dbReference>
<dbReference type="EMBL" id="JARXIC010000016">
    <property type="protein sequence ID" value="MDQ8194950.1"/>
    <property type="molecule type" value="Genomic_DNA"/>
</dbReference>
<dbReference type="InterPro" id="IPR000644">
    <property type="entry name" value="CBS_dom"/>
</dbReference>
<dbReference type="PIRSF" id="PIRSF004692">
    <property type="entry name" value="KdsD_KpsF"/>
    <property type="match status" value="1"/>
</dbReference>
<feature type="domain" description="CBS" evidence="6">
    <location>
        <begin position="273"/>
        <end position="328"/>
    </location>
</feature>
<evidence type="ECO:0000313" key="8">
    <source>
        <dbReference type="EMBL" id="MDQ8194950.1"/>
    </source>
</evidence>
<dbReference type="NCBIfam" id="TIGR00393">
    <property type="entry name" value="kpsF"/>
    <property type="match status" value="1"/>
</dbReference>
<evidence type="ECO:0000313" key="9">
    <source>
        <dbReference type="Proteomes" id="UP001243717"/>
    </source>
</evidence>
<keyword evidence="2" id="KW-0677">Repeat</keyword>
<comment type="similarity">
    <text evidence="1 4">Belongs to the SIS family. GutQ/KpsF subfamily.</text>
</comment>
<feature type="domain" description="CBS" evidence="6">
    <location>
        <begin position="206"/>
        <end position="264"/>
    </location>
</feature>